<dbReference type="Proteomes" id="UP000215545">
    <property type="component" value="Unassembled WGS sequence"/>
</dbReference>
<dbReference type="InterPro" id="IPR021529">
    <property type="entry name" value="DUF2798"/>
</dbReference>
<dbReference type="EMBL" id="MWSK01000005">
    <property type="protein sequence ID" value="OXS77477.1"/>
    <property type="molecule type" value="Genomic_DNA"/>
</dbReference>
<dbReference type="OrthoDB" id="7062363at2"/>
<proteinExistence type="predicted"/>
<dbReference type="EMBL" id="FTLX01000005">
    <property type="protein sequence ID" value="SIR08138.1"/>
    <property type="molecule type" value="Genomic_DNA"/>
</dbReference>
<feature type="transmembrane region" description="Helical" evidence="1">
    <location>
        <begin position="9"/>
        <end position="26"/>
    </location>
</feature>
<reference evidence="3 4" key="1">
    <citation type="submission" date="2017-01" db="EMBL/GenBank/DDBJ databases">
        <authorList>
            <person name="Mah S.A."/>
            <person name="Swanson W.J."/>
            <person name="Moy G.W."/>
            <person name="Vacquier V.D."/>
        </authorList>
    </citation>
    <scope>NUCLEOTIDE SEQUENCE [LARGE SCALE GENOMIC DNA]</scope>
    <source>
        <strain evidence="3 4">NIO-1016</strain>
    </source>
</reference>
<keyword evidence="5" id="KW-1185">Reference proteome</keyword>
<evidence type="ECO:0000313" key="2">
    <source>
        <dbReference type="EMBL" id="OXS77477.1"/>
    </source>
</evidence>
<feature type="transmembrane region" description="Helical" evidence="1">
    <location>
        <begin position="122"/>
        <end position="145"/>
    </location>
</feature>
<sequence>MPSNKKEGIIFALFMCFGMVFIMTFYNTALHGFESVTAGALFIQFIVTLVVAFMIESIVEPKARKLALSFPYDHSKPRNIILGIALCMVPSMVLIMSVYGLLLTAFMGSIEGPLLAAYAKTVGLNLIVALPAQLLIVGPISRWLLVKFVKPAAPLNA</sequence>
<reference evidence="5" key="2">
    <citation type="submission" date="2017-03" db="EMBL/GenBank/DDBJ databases">
        <title>Bacillus sp. V-88(T) DSM27956, whole genome shotgun sequencing project.</title>
        <authorList>
            <person name="Dastager S.G."/>
            <person name="Neurgaonkar P.S."/>
            <person name="Dharne M.S."/>
        </authorList>
    </citation>
    <scope>NUCLEOTIDE SEQUENCE [LARGE SCALE GENOMIC DNA]</scope>
    <source>
        <strain evidence="5">DSM 25145</strain>
    </source>
</reference>
<feature type="transmembrane region" description="Helical" evidence="1">
    <location>
        <begin position="38"/>
        <end position="59"/>
    </location>
</feature>
<dbReference type="Pfam" id="PF11391">
    <property type="entry name" value="DUF2798"/>
    <property type="match status" value="2"/>
</dbReference>
<protein>
    <submittedName>
        <fullName evidence="2">DUF2798 domain-containing protein</fullName>
    </submittedName>
</protein>
<dbReference type="STRING" id="1017273.SAMN05443094_105112"/>
<evidence type="ECO:0000256" key="1">
    <source>
        <dbReference type="SAM" id="Phobius"/>
    </source>
</evidence>
<keyword evidence="1" id="KW-0812">Transmembrane</keyword>
<feature type="transmembrane region" description="Helical" evidence="1">
    <location>
        <begin position="80"/>
        <end position="102"/>
    </location>
</feature>
<evidence type="ECO:0000313" key="3">
    <source>
        <dbReference type="EMBL" id="SIR08138.1"/>
    </source>
</evidence>
<reference evidence="2" key="3">
    <citation type="submission" date="2017-03" db="EMBL/GenBank/DDBJ databases">
        <authorList>
            <person name="Dastager S.G."/>
            <person name="Neurgaonkar P.S."/>
            <person name="Dharne M.S."/>
        </authorList>
    </citation>
    <scope>NUCLEOTIDE SEQUENCE</scope>
    <source>
        <strain evidence="2">DSM 25145</strain>
    </source>
</reference>
<dbReference type="AlphaFoldDB" id="A0A1N6Y0P2"/>
<accession>A0A1N6Y0P2</accession>
<evidence type="ECO:0000313" key="5">
    <source>
        <dbReference type="Proteomes" id="UP000215545"/>
    </source>
</evidence>
<organism evidence="3 4">
    <name type="scientific">Domibacillus enclensis</name>
    <dbReference type="NCBI Taxonomy" id="1017273"/>
    <lineage>
        <taxon>Bacteria</taxon>
        <taxon>Bacillati</taxon>
        <taxon>Bacillota</taxon>
        <taxon>Bacilli</taxon>
        <taxon>Bacillales</taxon>
        <taxon>Bacillaceae</taxon>
        <taxon>Domibacillus</taxon>
    </lineage>
</organism>
<keyword evidence="1" id="KW-0472">Membrane</keyword>
<gene>
    <name evidence="2" type="ORF">B1B05_11615</name>
    <name evidence="3" type="ORF">SAMN05443094_105112</name>
</gene>
<name>A0A1N6Y0P2_9BACI</name>
<dbReference type="Proteomes" id="UP000186385">
    <property type="component" value="Unassembled WGS sequence"/>
</dbReference>
<evidence type="ECO:0000313" key="4">
    <source>
        <dbReference type="Proteomes" id="UP000186385"/>
    </source>
</evidence>
<keyword evidence="1" id="KW-1133">Transmembrane helix</keyword>
<dbReference type="RefSeq" id="WP_045849259.1">
    <property type="nucleotide sequence ID" value="NZ_FTLX01000005.1"/>
</dbReference>